<evidence type="ECO:0000313" key="3">
    <source>
        <dbReference type="Proteomes" id="UP000580250"/>
    </source>
</evidence>
<name>A0A6V7TZI7_MELEN</name>
<evidence type="ECO:0000256" key="1">
    <source>
        <dbReference type="SAM" id="Phobius"/>
    </source>
</evidence>
<evidence type="ECO:0000313" key="2">
    <source>
        <dbReference type="EMBL" id="CAD2138870.1"/>
    </source>
</evidence>
<keyword evidence="1" id="KW-0472">Membrane</keyword>
<dbReference type="Proteomes" id="UP000580250">
    <property type="component" value="Unassembled WGS sequence"/>
</dbReference>
<sequence>MKKSLYKCAKNATTIILIIIIFMVDIQTMYFTRIPVKCIIKELFILICMDMEIIGKMKRNELNKDLIN</sequence>
<dbReference type="AlphaFoldDB" id="A0A6V7TZI7"/>
<keyword evidence="1" id="KW-0812">Transmembrane</keyword>
<protein>
    <submittedName>
        <fullName evidence="2">Uncharacterized protein</fullName>
    </submittedName>
</protein>
<accession>A0A6V7TZI7</accession>
<keyword evidence="1" id="KW-1133">Transmembrane helix</keyword>
<dbReference type="EMBL" id="CAJEWN010000022">
    <property type="protein sequence ID" value="CAD2138870.1"/>
    <property type="molecule type" value="Genomic_DNA"/>
</dbReference>
<organism evidence="2 3">
    <name type="scientific">Meloidogyne enterolobii</name>
    <name type="common">Root-knot nematode worm</name>
    <name type="synonym">Meloidogyne mayaguensis</name>
    <dbReference type="NCBI Taxonomy" id="390850"/>
    <lineage>
        <taxon>Eukaryota</taxon>
        <taxon>Metazoa</taxon>
        <taxon>Ecdysozoa</taxon>
        <taxon>Nematoda</taxon>
        <taxon>Chromadorea</taxon>
        <taxon>Rhabditida</taxon>
        <taxon>Tylenchina</taxon>
        <taxon>Tylenchomorpha</taxon>
        <taxon>Tylenchoidea</taxon>
        <taxon>Meloidogynidae</taxon>
        <taxon>Meloidogyninae</taxon>
        <taxon>Meloidogyne</taxon>
    </lineage>
</organism>
<feature type="transmembrane region" description="Helical" evidence="1">
    <location>
        <begin position="12"/>
        <end position="31"/>
    </location>
</feature>
<gene>
    <name evidence="2" type="ORF">MENT_LOCUS5948</name>
</gene>
<proteinExistence type="predicted"/>
<comment type="caution">
    <text evidence="2">The sequence shown here is derived from an EMBL/GenBank/DDBJ whole genome shotgun (WGS) entry which is preliminary data.</text>
</comment>
<reference evidence="2 3" key="1">
    <citation type="submission" date="2020-08" db="EMBL/GenBank/DDBJ databases">
        <authorList>
            <person name="Koutsovoulos G."/>
            <person name="Danchin GJ E."/>
        </authorList>
    </citation>
    <scope>NUCLEOTIDE SEQUENCE [LARGE SCALE GENOMIC DNA]</scope>
</reference>